<dbReference type="PROSITE" id="PS52016">
    <property type="entry name" value="TONB_DEPENDENT_REC_3"/>
    <property type="match status" value="1"/>
</dbReference>
<evidence type="ECO:0000259" key="15">
    <source>
        <dbReference type="Pfam" id="PF07715"/>
    </source>
</evidence>
<dbReference type="Proteomes" id="UP000092527">
    <property type="component" value="Unassembled WGS sequence"/>
</dbReference>
<dbReference type="NCBIfam" id="TIGR01785">
    <property type="entry name" value="TonB-hemin"/>
    <property type="match status" value="1"/>
</dbReference>
<dbReference type="PANTHER" id="PTHR30069">
    <property type="entry name" value="TONB-DEPENDENT OUTER MEMBRANE RECEPTOR"/>
    <property type="match status" value="1"/>
</dbReference>
<keyword evidence="7 12" id="KW-0798">TonB box</keyword>
<keyword evidence="4 10" id="KW-1134">Transmembrane beta strand</keyword>
<organism evidence="16 17">
    <name type="scientific">Gallibacterium salpingitidis</name>
    <dbReference type="NCBI Taxonomy" id="505341"/>
    <lineage>
        <taxon>Bacteria</taxon>
        <taxon>Pseudomonadati</taxon>
        <taxon>Pseudomonadota</taxon>
        <taxon>Gammaproteobacteria</taxon>
        <taxon>Pasteurellales</taxon>
        <taxon>Pasteurellaceae</taxon>
        <taxon>Gallibacterium</taxon>
    </lineage>
</organism>
<sequence>MKKTTFVLLPFAALISGIAVADDNSNLDAIEVVSDNISPQKENLKMGNAVKVRQATSMADVLRGIPGVNVNGARSVVQRYNIRGVSEEYLAITVDGARQNGYAFHHSGNYGIDPEILKRVDIDVGSNSIINGAGSLGGAIRFETVDAADLLRQGENFGAKMKWSYGTNGDSNQAMTTLYGRAGDLDLLGYFNYRHQENNEDGAGVENANKGKLQNYLLKAKYNVNKEQWIKASAEHYINTAFSCFRANMAQCLGENPSNPDKAYTDIERNTYTLGYGYAPSANPLVNFKVNAYTTDTKTTAMGSPKTKVKTYGGTLSNKSELDVGATHHTITVGGEYYHTTSQKLGADIDDAKLSNTSIYLEDQIAFGALSIIPGVRYDYYTAKLSDDFDKSFSRVSKALGLKYALTDNLIAFANYTELFKGPDAGEIVLRGTNRLTYDKSLEATKGDNKEVGFSYAVDQLFNNDGALTFTAKYFNTHYDNISQSISNPRGRGSIYANLGKVVLQGVEASAKYSINNITAHVTYARARSKQVDNHDYAAFPDTGDRYTLGLSYKVPNTQLEMGWNTIWVRGIDLRSRATSLVNKESYSVSNLYATWSPAQLPNLELTAGIDNVFNKVYKDQSTQYYSSVDNELGRNYKFTISYKF</sequence>
<feature type="signal peptide" evidence="13">
    <location>
        <begin position="1"/>
        <end position="21"/>
    </location>
</feature>
<evidence type="ECO:0000256" key="4">
    <source>
        <dbReference type="ARBA" id="ARBA00022452"/>
    </source>
</evidence>
<dbReference type="InterPro" id="IPR010917">
    <property type="entry name" value="TonB_rcpt_CS"/>
</dbReference>
<comment type="caution">
    <text evidence="16">The sequence shown here is derived from an EMBL/GenBank/DDBJ whole genome shotgun (WGS) entry which is preliminary data.</text>
</comment>
<feature type="domain" description="TonB-dependent receptor plug" evidence="15">
    <location>
        <begin position="50"/>
        <end position="139"/>
    </location>
</feature>
<dbReference type="PROSITE" id="PS01156">
    <property type="entry name" value="TONB_DEPENDENT_REC_2"/>
    <property type="match status" value="1"/>
</dbReference>
<evidence type="ECO:0000256" key="1">
    <source>
        <dbReference type="ARBA" id="ARBA00004571"/>
    </source>
</evidence>
<evidence type="ECO:0000256" key="11">
    <source>
        <dbReference type="PROSITE-ProRule" id="PRU10144"/>
    </source>
</evidence>
<dbReference type="PANTHER" id="PTHR30069:SF41">
    <property type="entry name" value="HEME_HEMOPEXIN UTILIZATION PROTEIN C"/>
    <property type="match status" value="1"/>
</dbReference>
<evidence type="ECO:0000256" key="10">
    <source>
        <dbReference type="PROSITE-ProRule" id="PRU01360"/>
    </source>
</evidence>
<dbReference type="GO" id="GO:0009279">
    <property type="term" value="C:cell outer membrane"/>
    <property type="evidence" value="ECO:0007669"/>
    <property type="project" value="UniProtKB-SubCell"/>
</dbReference>
<dbReference type="GO" id="GO:0044718">
    <property type="term" value="P:siderophore transmembrane transport"/>
    <property type="evidence" value="ECO:0007669"/>
    <property type="project" value="TreeGrafter"/>
</dbReference>
<evidence type="ECO:0000256" key="8">
    <source>
        <dbReference type="ARBA" id="ARBA00023136"/>
    </source>
</evidence>
<dbReference type="InterPro" id="IPR000531">
    <property type="entry name" value="Beta-barrel_TonB"/>
</dbReference>
<feature type="chain" id="PRO_5044189475" evidence="13">
    <location>
        <begin position="22"/>
        <end position="645"/>
    </location>
</feature>
<dbReference type="GO" id="GO:0015232">
    <property type="term" value="F:heme transmembrane transporter activity"/>
    <property type="evidence" value="ECO:0007669"/>
    <property type="project" value="InterPro"/>
</dbReference>
<dbReference type="GO" id="GO:0015344">
    <property type="term" value="F:siderophore uptake transmembrane transporter activity"/>
    <property type="evidence" value="ECO:0007669"/>
    <property type="project" value="TreeGrafter"/>
</dbReference>
<accession>A0AB36E034</accession>
<comment type="similarity">
    <text evidence="2 10 12">Belongs to the TonB-dependent receptor family.</text>
</comment>
<dbReference type="Gene3D" id="2.170.130.10">
    <property type="entry name" value="TonB-dependent receptor, plug domain"/>
    <property type="match status" value="1"/>
</dbReference>
<evidence type="ECO:0000313" key="17">
    <source>
        <dbReference type="Proteomes" id="UP000092527"/>
    </source>
</evidence>
<dbReference type="InterPro" id="IPR036942">
    <property type="entry name" value="Beta-barrel_TonB_sf"/>
</dbReference>
<evidence type="ECO:0000313" key="16">
    <source>
        <dbReference type="EMBL" id="OBX07442.1"/>
    </source>
</evidence>
<keyword evidence="5 10" id="KW-0812">Transmembrane</keyword>
<dbReference type="SUPFAM" id="SSF56935">
    <property type="entry name" value="Porins"/>
    <property type="match status" value="1"/>
</dbReference>
<feature type="short sequence motif" description="TonB C-terminal box" evidence="11">
    <location>
        <begin position="628"/>
        <end position="645"/>
    </location>
</feature>
<dbReference type="InterPro" id="IPR037066">
    <property type="entry name" value="Plug_dom_sf"/>
</dbReference>
<keyword evidence="9 10" id="KW-0998">Cell outer membrane</keyword>
<dbReference type="Gene3D" id="2.40.170.20">
    <property type="entry name" value="TonB-dependent receptor, beta-barrel domain"/>
    <property type="match status" value="1"/>
</dbReference>
<keyword evidence="16" id="KW-0675">Receptor</keyword>
<dbReference type="AlphaFoldDB" id="A0AB36E034"/>
<evidence type="ECO:0000259" key="14">
    <source>
        <dbReference type="Pfam" id="PF00593"/>
    </source>
</evidence>
<dbReference type="CDD" id="cd01347">
    <property type="entry name" value="ligand_gated_channel"/>
    <property type="match status" value="1"/>
</dbReference>
<evidence type="ECO:0000256" key="3">
    <source>
        <dbReference type="ARBA" id="ARBA00022448"/>
    </source>
</evidence>
<dbReference type="InterPro" id="IPR011276">
    <property type="entry name" value="TonB_haem/Hb_rcpt"/>
</dbReference>
<dbReference type="EMBL" id="JTJU01000071">
    <property type="protein sequence ID" value="OBX07442.1"/>
    <property type="molecule type" value="Genomic_DNA"/>
</dbReference>
<evidence type="ECO:0000256" key="7">
    <source>
        <dbReference type="ARBA" id="ARBA00023077"/>
    </source>
</evidence>
<comment type="subcellular location">
    <subcellularLocation>
        <location evidence="1 10">Cell outer membrane</location>
        <topology evidence="1 10">Multi-pass membrane protein</topology>
    </subcellularLocation>
</comment>
<evidence type="ECO:0000256" key="9">
    <source>
        <dbReference type="ARBA" id="ARBA00023237"/>
    </source>
</evidence>
<evidence type="ECO:0000256" key="5">
    <source>
        <dbReference type="ARBA" id="ARBA00022692"/>
    </source>
</evidence>
<name>A0AB36E034_9PAST</name>
<feature type="domain" description="TonB-dependent receptor-like beta-barrel" evidence="14">
    <location>
        <begin position="248"/>
        <end position="613"/>
    </location>
</feature>
<proteinExistence type="inferred from homology"/>
<evidence type="ECO:0000256" key="12">
    <source>
        <dbReference type="RuleBase" id="RU003357"/>
    </source>
</evidence>
<dbReference type="RefSeq" id="WP_066111422.1">
    <property type="nucleotide sequence ID" value="NZ_CP103875.1"/>
</dbReference>
<dbReference type="Pfam" id="PF07715">
    <property type="entry name" value="Plug"/>
    <property type="match status" value="1"/>
</dbReference>
<gene>
    <name evidence="16" type="ORF">QV09_11050</name>
</gene>
<keyword evidence="8 10" id="KW-0472">Membrane</keyword>
<dbReference type="InterPro" id="IPR012910">
    <property type="entry name" value="Plug_dom"/>
</dbReference>
<evidence type="ECO:0000256" key="13">
    <source>
        <dbReference type="SAM" id="SignalP"/>
    </source>
</evidence>
<evidence type="ECO:0000256" key="2">
    <source>
        <dbReference type="ARBA" id="ARBA00009810"/>
    </source>
</evidence>
<keyword evidence="6 13" id="KW-0732">Signal</keyword>
<evidence type="ECO:0000256" key="6">
    <source>
        <dbReference type="ARBA" id="ARBA00022729"/>
    </source>
</evidence>
<protein>
    <submittedName>
        <fullName evidence="16">TonB-dependent receptor</fullName>
    </submittedName>
</protein>
<keyword evidence="3 10" id="KW-0813">Transport</keyword>
<dbReference type="InterPro" id="IPR039426">
    <property type="entry name" value="TonB-dep_rcpt-like"/>
</dbReference>
<reference evidence="16 17" key="1">
    <citation type="submission" date="2014-11" db="EMBL/GenBank/DDBJ databases">
        <title>Pan-genome of Gallibacterium spp.</title>
        <authorList>
            <person name="Kudirkiene E."/>
            <person name="Bojesen A.M."/>
        </authorList>
    </citation>
    <scope>NUCLEOTIDE SEQUENCE [LARGE SCALE GENOMIC DNA]</scope>
    <source>
        <strain evidence="16 17">18469/18</strain>
    </source>
</reference>
<dbReference type="Pfam" id="PF00593">
    <property type="entry name" value="TonB_dep_Rec_b-barrel"/>
    <property type="match status" value="1"/>
</dbReference>